<evidence type="ECO:0000256" key="2">
    <source>
        <dbReference type="SAM" id="SignalP"/>
    </source>
</evidence>
<evidence type="ECO:0000259" key="3">
    <source>
        <dbReference type="Pfam" id="PF14040"/>
    </source>
</evidence>
<proteinExistence type="predicted"/>
<accession>A0ABT6SPB3</accession>
<evidence type="ECO:0000313" key="5">
    <source>
        <dbReference type="Proteomes" id="UP001223978"/>
    </source>
</evidence>
<dbReference type="RefSeq" id="WP_282547138.1">
    <property type="nucleotide sequence ID" value="NZ_JASCIQ010000066.1"/>
</dbReference>
<feature type="signal peptide" evidence="2">
    <location>
        <begin position="1"/>
        <end position="34"/>
    </location>
</feature>
<organism evidence="4 5">
    <name type="scientific">Streptomyces cavernicola</name>
    <dbReference type="NCBI Taxonomy" id="3043613"/>
    <lineage>
        <taxon>Bacteria</taxon>
        <taxon>Bacillati</taxon>
        <taxon>Actinomycetota</taxon>
        <taxon>Actinomycetes</taxon>
        <taxon>Kitasatosporales</taxon>
        <taxon>Streptomycetaceae</taxon>
        <taxon>Streptomyces</taxon>
    </lineage>
</organism>
<feature type="domain" description="Deoxyribonuclease NucA/NucB" evidence="3">
    <location>
        <begin position="377"/>
        <end position="458"/>
    </location>
</feature>
<evidence type="ECO:0000313" key="4">
    <source>
        <dbReference type="EMBL" id="MDI3409268.1"/>
    </source>
</evidence>
<dbReference type="Proteomes" id="UP001223978">
    <property type="component" value="Unassembled WGS sequence"/>
</dbReference>
<sequence>MPNHRHRRPSKLWILSVLPILLGALLLPTGAAQAGDSSPADTMNTYVLPIGEYKLGTATREGAEALDSVRAVAAHHAAGEIAPETVGPASRFAQVSSLATAVPPAPKRASGARVAAAVTYPEPSRAMSATECRTALGSSKKFYLKSRFAICSGASYVQTWFRNGQLVGESAFNVLAVGTIPANSRKIDVTYHVMDMRATGMNAAPNMQITLNGKIAQSWPSGVTYTPGGTPLPATKTWAQFLGAGSVQTSVTAANGKGNGGSTESIFAVYQPSVKVKAPAPWTLGGSTGGDLFMLAPRWDKASYLANSTKGGAATFSYMGTLYYSKAVGAPERAVALHIEKAFKTPGQTQPPSSQKKVPGQTTDAPLTRLYTDSVRRERNRSVAISACVKYFGPDYAEGGKQCDEYPFAATYEGSAGSEYDPKIPKNNFSVMALNGVENGNAGNLLGQFYGKHRLLDGPDDGFLVEITE</sequence>
<reference evidence="4 5" key="1">
    <citation type="submission" date="2023-05" db="EMBL/GenBank/DDBJ databases">
        <title>Draft genome sequence of Streptomyces sp. B-S-A6 isolated from a cave soil in Thailand.</title>
        <authorList>
            <person name="Chamroensaksri N."/>
            <person name="Muangham S."/>
        </authorList>
    </citation>
    <scope>NUCLEOTIDE SEQUENCE [LARGE SCALE GENOMIC DNA]</scope>
    <source>
        <strain evidence="4 5">B-S-A6</strain>
    </source>
</reference>
<feature type="region of interest" description="Disordered" evidence="1">
    <location>
        <begin position="344"/>
        <end position="365"/>
    </location>
</feature>
<dbReference type="EMBL" id="JASCIQ010000066">
    <property type="protein sequence ID" value="MDI3409268.1"/>
    <property type="molecule type" value="Genomic_DNA"/>
</dbReference>
<keyword evidence="2" id="KW-0732">Signal</keyword>
<feature type="chain" id="PRO_5046508559" description="Deoxyribonuclease NucA/NucB domain-containing protein" evidence="2">
    <location>
        <begin position="35"/>
        <end position="469"/>
    </location>
</feature>
<keyword evidence="5" id="KW-1185">Reference proteome</keyword>
<protein>
    <recommendedName>
        <fullName evidence="3">Deoxyribonuclease NucA/NucB domain-containing protein</fullName>
    </recommendedName>
</protein>
<dbReference type="InterPro" id="IPR029476">
    <property type="entry name" value="DNase_NucA_NucB"/>
</dbReference>
<comment type="caution">
    <text evidence="4">The sequence shown here is derived from an EMBL/GenBank/DDBJ whole genome shotgun (WGS) entry which is preliminary data.</text>
</comment>
<name>A0ABT6SPB3_9ACTN</name>
<gene>
    <name evidence="4" type="ORF">QIS96_36295</name>
</gene>
<dbReference type="Pfam" id="PF14040">
    <property type="entry name" value="DNase_NucA_NucB"/>
    <property type="match status" value="1"/>
</dbReference>
<evidence type="ECO:0000256" key="1">
    <source>
        <dbReference type="SAM" id="MobiDB-lite"/>
    </source>
</evidence>
<feature type="compositionally biased region" description="Polar residues" evidence="1">
    <location>
        <begin position="346"/>
        <end position="365"/>
    </location>
</feature>